<comment type="similarity">
    <text evidence="1">Belongs to the carbamoyltransferase HypF family.</text>
</comment>
<dbReference type="InterPro" id="IPR055128">
    <property type="entry name" value="HypF_C_2"/>
</dbReference>
<dbReference type="InterPro" id="IPR051060">
    <property type="entry name" value="Carbamoyltrans_HypF-like"/>
</dbReference>
<keyword evidence="5" id="KW-1185">Reference proteome</keyword>
<protein>
    <submittedName>
        <fullName evidence="4">Carbamoyltransferase HypF</fullName>
    </submittedName>
</protein>
<comment type="caution">
    <text evidence="4">The sequence shown here is derived from an EMBL/GenBank/DDBJ whole genome shotgun (WGS) entry which is preliminary data.</text>
</comment>
<feature type="domain" description="Carbamoyltransferase Kae1-like" evidence="3">
    <location>
        <begin position="146"/>
        <end position="386"/>
    </location>
</feature>
<feature type="domain" description="HypF Kae1-like" evidence="2">
    <location>
        <begin position="41"/>
        <end position="137"/>
    </location>
</feature>
<evidence type="ECO:0000313" key="5">
    <source>
        <dbReference type="Proteomes" id="UP000652074"/>
    </source>
</evidence>
<dbReference type="Gene3D" id="3.30.420.40">
    <property type="match status" value="1"/>
</dbReference>
<reference evidence="4 5" key="1">
    <citation type="submission" date="2019-12" db="EMBL/GenBank/DDBJ databases">
        <title>Comparative genomics gives insights into the taxonomy of the Azoarcus-Aromatoleum group and reveals separate origins of nif in the plant-associated Azoarcus and non-plant-associated Aromatoleum sub-groups.</title>
        <authorList>
            <person name="Lafos M."/>
            <person name="Maluk M."/>
            <person name="Batista M."/>
            <person name="Junghare M."/>
            <person name="Carmona M."/>
            <person name="Faoro H."/>
            <person name="Cruz L.M."/>
            <person name="Battistoni F."/>
            <person name="De Souza E."/>
            <person name="Pedrosa F."/>
            <person name="Chen W.-M."/>
            <person name="Poole P.S."/>
            <person name="Dixon R.A."/>
            <person name="James E.K."/>
        </authorList>
    </citation>
    <scope>NUCLEOTIDE SEQUENCE [LARGE SCALE GENOMIC DNA]</scope>
    <source>
        <strain evidence="4 5">ToN1</strain>
    </source>
</reference>
<dbReference type="PANTHER" id="PTHR42959:SF1">
    <property type="entry name" value="CARBAMOYLTRANSFERASE HYPF"/>
    <property type="match status" value="1"/>
</dbReference>
<gene>
    <name evidence="4" type="ORF">GPA26_05400</name>
</gene>
<organism evidence="4 5">
    <name type="scientific">Aromatoleum petrolei</name>
    <dbReference type="NCBI Taxonomy" id="76116"/>
    <lineage>
        <taxon>Bacteria</taxon>
        <taxon>Pseudomonadati</taxon>
        <taxon>Pseudomonadota</taxon>
        <taxon>Betaproteobacteria</taxon>
        <taxon>Rhodocyclales</taxon>
        <taxon>Rhodocyclaceae</taxon>
        <taxon>Aromatoleum</taxon>
    </lineage>
</organism>
<evidence type="ECO:0000259" key="3">
    <source>
        <dbReference type="Pfam" id="PF22521"/>
    </source>
</evidence>
<dbReference type="PANTHER" id="PTHR42959">
    <property type="entry name" value="CARBAMOYLTRANSFERASE"/>
    <property type="match status" value="1"/>
</dbReference>
<evidence type="ECO:0000313" key="4">
    <source>
        <dbReference type="EMBL" id="NMF87912.1"/>
    </source>
</evidence>
<dbReference type="Pfam" id="PF22521">
    <property type="entry name" value="HypF_C_2"/>
    <property type="match status" value="1"/>
</dbReference>
<dbReference type="Gene3D" id="3.30.420.360">
    <property type="match status" value="1"/>
</dbReference>
<dbReference type="InterPro" id="IPR041440">
    <property type="entry name" value="HypF_C"/>
</dbReference>
<dbReference type="Proteomes" id="UP000652074">
    <property type="component" value="Unassembled WGS sequence"/>
</dbReference>
<sequence>MARARHGEGARGPAAGLSPSVSIAHDAPPYAVTLPLAPRGPAVLAFGAWYKNALCLAAEGEGRLGATVGDLDTPEACHDMDAWAEAMLAHRTPAAVAHDLHPDFHSSRRAVELAERLGVPAIAVQHHHAHVAAVLAEHEHPGPALGLALDGVGLGTDGTAWGGELLRVDGASFERLGHLAPLPLAGGDRAAREPWRMAAAVLHRAGRAGEIATRFASQPAAAMLAQLLEREALCPPTSSLGRVFDATAGLLGLCPVMRVEAEAAIALERAAAEYLDHNGEARPEADGWTTDGAGRLDLMPLLVALADEPDTGRGAARFHVTLAAALDDWVAQAAARTGLDVVALSGGCLHNRILSQHLAAGLRARGLTVLEARRLSPGDAGLALGQAWVALHHLNQGR</sequence>
<dbReference type="Pfam" id="PF17788">
    <property type="entry name" value="HypF_C"/>
    <property type="match status" value="1"/>
</dbReference>
<accession>A0ABX1MS19</accession>
<evidence type="ECO:0000259" key="2">
    <source>
        <dbReference type="Pfam" id="PF17788"/>
    </source>
</evidence>
<proteinExistence type="inferred from homology"/>
<evidence type="ECO:0000256" key="1">
    <source>
        <dbReference type="ARBA" id="ARBA00008097"/>
    </source>
</evidence>
<dbReference type="EMBL" id="WTVR01000008">
    <property type="protein sequence ID" value="NMF87912.1"/>
    <property type="molecule type" value="Genomic_DNA"/>
</dbReference>
<name>A0ABX1MS19_9RHOO</name>